<dbReference type="SUPFAM" id="SSF53335">
    <property type="entry name" value="S-adenosyl-L-methionine-dependent methyltransferases"/>
    <property type="match status" value="1"/>
</dbReference>
<keyword evidence="1" id="KW-0808">Transferase</keyword>
<dbReference type="InterPro" id="IPR029063">
    <property type="entry name" value="SAM-dependent_MTases_sf"/>
</dbReference>
<protein>
    <submittedName>
        <fullName evidence="1">Methyltransferase</fullName>
    </submittedName>
</protein>
<keyword evidence="2" id="KW-1185">Reference proteome</keyword>
<dbReference type="Proteomes" id="UP001595583">
    <property type="component" value="Unassembled WGS sequence"/>
</dbReference>
<name>A0ABV7KBB6_9HYPH</name>
<proteinExistence type="predicted"/>
<evidence type="ECO:0000313" key="1">
    <source>
        <dbReference type="EMBL" id="MFC3206857.1"/>
    </source>
</evidence>
<keyword evidence="1" id="KW-0489">Methyltransferase</keyword>
<comment type="caution">
    <text evidence="1">The sequence shown here is derived from an EMBL/GenBank/DDBJ whole genome shotgun (WGS) entry which is preliminary data.</text>
</comment>
<sequence length="271" mass="29670">MAKLTKAQAKVHAQAEAILTKDTLSEDDKEFVYRNWNEGANHVNGAAGAFFTPFDMAFDFAIDAGGGRIIDLCAGIGMLSYAIWQRARYGTYKPRITCVERNPDYIAVGRRLLPEAEWIQADVLDVLGLGLGHFDSAISNPPFGNIKRSKNSPRYSGKDFEFHVIDIAAHLADYGCFIVPQMSAGFKYSGQRNYSRDTEGKAVKFQELIGVEFNAGCGVDTAYYKDAWKGVSPLCEIVCVDFTESRPVAAQAQPGALAANDNQRSLFDAAA</sequence>
<accession>A0ABV7KBB6</accession>
<dbReference type="CDD" id="cd02440">
    <property type="entry name" value="AdoMet_MTases"/>
    <property type="match status" value="1"/>
</dbReference>
<gene>
    <name evidence="1" type="ORF">ACFOHJ_11590</name>
</gene>
<dbReference type="Gene3D" id="3.40.50.150">
    <property type="entry name" value="Vaccinia Virus protein VP39"/>
    <property type="match status" value="1"/>
</dbReference>
<evidence type="ECO:0000313" key="2">
    <source>
        <dbReference type="Proteomes" id="UP001595583"/>
    </source>
</evidence>
<dbReference type="GO" id="GO:0008168">
    <property type="term" value="F:methyltransferase activity"/>
    <property type="evidence" value="ECO:0007669"/>
    <property type="project" value="UniProtKB-KW"/>
</dbReference>
<dbReference type="RefSeq" id="WP_378220660.1">
    <property type="nucleotide sequence ID" value="NZ_JBHRTK010000012.1"/>
</dbReference>
<organism evidence="1 2">
    <name type="scientific">Aquamicrobium soli</name>
    <dbReference type="NCBI Taxonomy" id="1811518"/>
    <lineage>
        <taxon>Bacteria</taxon>
        <taxon>Pseudomonadati</taxon>
        <taxon>Pseudomonadota</taxon>
        <taxon>Alphaproteobacteria</taxon>
        <taxon>Hyphomicrobiales</taxon>
        <taxon>Phyllobacteriaceae</taxon>
        <taxon>Aquamicrobium</taxon>
    </lineage>
</organism>
<dbReference type="EMBL" id="JBHRTK010000012">
    <property type="protein sequence ID" value="MFC3206857.1"/>
    <property type="molecule type" value="Genomic_DNA"/>
</dbReference>
<dbReference type="GO" id="GO:0032259">
    <property type="term" value="P:methylation"/>
    <property type="evidence" value="ECO:0007669"/>
    <property type="project" value="UniProtKB-KW"/>
</dbReference>
<reference evidence="2" key="1">
    <citation type="journal article" date="2019" name="Int. J. Syst. Evol. Microbiol.">
        <title>The Global Catalogue of Microorganisms (GCM) 10K type strain sequencing project: providing services to taxonomists for standard genome sequencing and annotation.</title>
        <authorList>
            <consortium name="The Broad Institute Genomics Platform"/>
            <consortium name="The Broad Institute Genome Sequencing Center for Infectious Disease"/>
            <person name="Wu L."/>
            <person name="Ma J."/>
        </authorList>
    </citation>
    <scope>NUCLEOTIDE SEQUENCE [LARGE SCALE GENOMIC DNA]</scope>
    <source>
        <strain evidence="2">KCTC 52165</strain>
    </source>
</reference>